<feature type="chain" id="PRO_5043911000" evidence="2">
    <location>
        <begin position="19"/>
        <end position="369"/>
    </location>
</feature>
<accession>A0AAV7IXS1</accession>
<proteinExistence type="predicted"/>
<comment type="caution">
    <text evidence="3">The sequence shown here is derived from an EMBL/GenBank/DDBJ whole genome shotgun (WGS) entry which is preliminary data.</text>
</comment>
<keyword evidence="4" id="KW-1185">Reference proteome</keyword>
<reference evidence="3 4" key="1">
    <citation type="journal article" date="2021" name="J. Hered.">
        <title>A chromosome-level genome assembly of the parasitoid wasp, Cotesia glomerata (Hymenoptera: Braconidae).</title>
        <authorList>
            <person name="Pinto B.J."/>
            <person name="Weis J.J."/>
            <person name="Gamble T."/>
            <person name="Ode P.J."/>
            <person name="Paul R."/>
            <person name="Zaspel J.M."/>
        </authorList>
    </citation>
    <scope>NUCLEOTIDE SEQUENCE [LARGE SCALE GENOMIC DNA]</scope>
    <source>
        <strain evidence="3">CgM1</strain>
    </source>
</reference>
<keyword evidence="2" id="KW-0732">Signal</keyword>
<protein>
    <submittedName>
        <fullName evidence="3">Uncharacterized protein</fullName>
    </submittedName>
</protein>
<sequence>MTSKLFIILSIFLSQSRGNLITVDKLGSKSLLEKKPVITDINDKWLVNFVRTIDNKYESCQVMPIGRRVFIGDGECIYHAAKEDHWTITIDFYHRSLRFADMASVQDKNIFYNANFTSEYHPKKRKIAIMFADQPVLADKRKNLIRGIAQMAYEEVLGYNEANQMKKLAYNISDTNFSRCFMPLFNGKRVETKCFHLLKTSSKCVYSLTDETYPQRHNILNFMFCHVRSSREKIVLVGILSKPNKPSISPSNRPVLAEFENLDDLGQIYRKKKRNCGLKTIEIAAYLAACLFNEGSSSILLVMNELGLIVGNNSFNHAQQSDSQRVTRQNRRSSLDSKEARKARKEKLQAQNEAYEAEEGLQYGAGIAD</sequence>
<evidence type="ECO:0000313" key="3">
    <source>
        <dbReference type="EMBL" id="KAH0561483.1"/>
    </source>
</evidence>
<evidence type="ECO:0000313" key="4">
    <source>
        <dbReference type="Proteomes" id="UP000826195"/>
    </source>
</evidence>
<feature type="region of interest" description="Disordered" evidence="1">
    <location>
        <begin position="320"/>
        <end position="353"/>
    </location>
</feature>
<evidence type="ECO:0000256" key="1">
    <source>
        <dbReference type="SAM" id="MobiDB-lite"/>
    </source>
</evidence>
<dbReference type="EMBL" id="JAHXZJ010000374">
    <property type="protein sequence ID" value="KAH0561483.1"/>
    <property type="molecule type" value="Genomic_DNA"/>
</dbReference>
<feature type="signal peptide" evidence="2">
    <location>
        <begin position="1"/>
        <end position="18"/>
    </location>
</feature>
<evidence type="ECO:0000256" key="2">
    <source>
        <dbReference type="SAM" id="SignalP"/>
    </source>
</evidence>
<gene>
    <name evidence="3" type="ORF">KQX54_017054</name>
</gene>
<dbReference type="AlphaFoldDB" id="A0AAV7IXS1"/>
<name>A0AAV7IXS1_COTGL</name>
<organism evidence="3 4">
    <name type="scientific">Cotesia glomerata</name>
    <name type="common">Lepidopteran parasitic wasp</name>
    <name type="synonym">Apanteles glomeratus</name>
    <dbReference type="NCBI Taxonomy" id="32391"/>
    <lineage>
        <taxon>Eukaryota</taxon>
        <taxon>Metazoa</taxon>
        <taxon>Ecdysozoa</taxon>
        <taxon>Arthropoda</taxon>
        <taxon>Hexapoda</taxon>
        <taxon>Insecta</taxon>
        <taxon>Pterygota</taxon>
        <taxon>Neoptera</taxon>
        <taxon>Endopterygota</taxon>
        <taxon>Hymenoptera</taxon>
        <taxon>Apocrita</taxon>
        <taxon>Ichneumonoidea</taxon>
        <taxon>Braconidae</taxon>
        <taxon>Microgastrinae</taxon>
        <taxon>Cotesia</taxon>
    </lineage>
</organism>
<dbReference type="Proteomes" id="UP000826195">
    <property type="component" value="Unassembled WGS sequence"/>
</dbReference>